<keyword evidence="3" id="KW-1185">Reference proteome</keyword>
<evidence type="ECO:0000256" key="1">
    <source>
        <dbReference type="SAM" id="MobiDB-lite"/>
    </source>
</evidence>
<protein>
    <submittedName>
        <fullName evidence="2">Colorectal mutant cancer protein</fullName>
    </submittedName>
</protein>
<dbReference type="AlphaFoldDB" id="A0AAV3YKA7"/>
<name>A0AAV3YKA7_9GAST</name>
<dbReference type="Proteomes" id="UP000735302">
    <property type="component" value="Unassembled WGS sequence"/>
</dbReference>
<accession>A0AAV3YKA7</accession>
<dbReference type="InterPro" id="IPR040171">
    <property type="entry name" value="USBP1-like"/>
</dbReference>
<organism evidence="2 3">
    <name type="scientific">Plakobranchus ocellatus</name>
    <dbReference type="NCBI Taxonomy" id="259542"/>
    <lineage>
        <taxon>Eukaryota</taxon>
        <taxon>Metazoa</taxon>
        <taxon>Spiralia</taxon>
        <taxon>Lophotrochozoa</taxon>
        <taxon>Mollusca</taxon>
        <taxon>Gastropoda</taxon>
        <taxon>Heterobranchia</taxon>
        <taxon>Euthyneura</taxon>
        <taxon>Panpulmonata</taxon>
        <taxon>Sacoglossa</taxon>
        <taxon>Placobranchoidea</taxon>
        <taxon>Plakobranchidae</taxon>
        <taxon>Plakobranchus</taxon>
    </lineage>
</organism>
<feature type="non-terminal residue" evidence="2">
    <location>
        <position position="74"/>
    </location>
</feature>
<evidence type="ECO:0000313" key="2">
    <source>
        <dbReference type="EMBL" id="GFN83326.1"/>
    </source>
</evidence>
<dbReference type="PANTHER" id="PTHR23347">
    <property type="entry name" value="COLORECTAL MUTANT CANCER PROTEIN MCC PROTEIN -RELATED"/>
    <property type="match status" value="1"/>
</dbReference>
<feature type="compositionally biased region" description="Polar residues" evidence="1">
    <location>
        <begin position="61"/>
        <end position="74"/>
    </location>
</feature>
<feature type="region of interest" description="Disordered" evidence="1">
    <location>
        <begin position="50"/>
        <end position="74"/>
    </location>
</feature>
<reference evidence="2 3" key="1">
    <citation type="journal article" date="2021" name="Elife">
        <title>Chloroplast acquisition without the gene transfer in kleptoplastic sea slugs, Plakobranchus ocellatus.</title>
        <authorList>
            <person name="Maeda T."/>
            <person name="Takahashi S."/>
            <person name="Yoshida T."/>
            <person name="Shimamura S."/>
            <person name="Takaki Y."/>
            <person name="Nagai Y."/>
            <person name="Toyoda A."/>
            <person name="Suzuki Y."/>
            <person name="Arimoto A."/>
            <person name="Ishii H."/>
            <person name="Satoh N."/>
            <person name="Nishiyama T."/>
            <person name="Hasebe M."/>
            <person name="Maruyama T."/>
            <person name="Minagawa J."/>
            <person name="Obokata J."/>
            <person name="Shigenobu S."/>
        </authorList>
    </citation>
    <scope>NUCLEOTIDE SEQUENCE [LARGE SCALE GENOMIC DNA]</scope>
</reference>
<evidence type="ECO:0000313" key="3">
    <source>
        <dbReference type="Proteomes" id="UP000735302"/>
    </source>
</evidence>
<comment type="caution">
    <text evidence="2">The sequence shown here is derived from an EMBL/GenBank/DDBJ whole genome shotgun (WGS) entry which is preliminary data.</text>
</comment>
<dbReference type="PANTHER" id="PTHR23347:SF6">
    <property type="entry name" value="FI17904P1"/>
    <property type="match status" value="1"/>
</dbReference>
<sequence length="74" mass="8661">TPVCDSRLGVSDFEDRLEQLTARYEERIIELHSVIAELRKKVERHQISVIREEDEFEESDQAQSTQSNDAESLR</sequence>
<feature type="non-terminal residue" evidence="2">
    <location>
        <position position="1"/>
    </location>
</feature>
<gene>
    <name evidence="2" type="ORF">PoB_000983200</name>
</gene>
<dbReference type="EMBL" id="BLXT01001141">
    <property type="protein sequence ID" value="GFN83326.1"/>
    <property type="molecule type" value="Genomic_DNA"/>
</dbReference>
<proteinExistence type="predicted"/>